<protein>
    <submittedName>
        <fullName evidence="1">Uncharacterized protein</fullName>
    </submittedName>
</protein>
<dbReference type="EMBL" id="FYEZ01000001">
    <property type="protein sequence ID" value="SNC61948.1"/>
    <property type="molecule type" value="Genomic_DNA"/>
</dbReference>
<accession>A0A212T7D7</accession>
<organism evidence="1 2">
    <name type="scientific">Kytococcus aerolatus</name>
    <dbReference type="NCBI Taxonomy" id="592308"/>
    <lineage>
        <taxon>Bacteria</taxon>
        <taxon>Bacillati</taxon>
        <taxon>Actinomycetota</taxon>
        <taxon>Actinomycetes</taxon>
        <taxon>Micrococcales</taxon>
        <taxon>Kytococcaceae</taxon>
        <taxon>Kytococcus</taxon>
    </lineage>
</organism>
<dbReference type="AlphaFoldDB" id="A0A212T7D7"/>
<reference evidence="1 2" key="1">
    <citation type="submission" date="2017-06" db="EMBL/GenBank/DDBJ databases">
        <authorList>
            <person name="Kim H.J."/>
            <person name="Triplett B.A."/>
        </authorList>
    </citation>
    <scope>NUCLEOTIDE SEQUENCE [LARGE SCALE GENOMIC DNA]</scope>
    <source>
        <strain evidence="1 2">DSM 22179</strain>
    </source>
</reference>
<sequence length="34" mass="3690">MNTTTLFIDRLQVDAPGVLATRDSSSAIVDRRIG</sequence>
<evidence type="ECO:0000313" key="2">
    <source>
        <dbReference type="Proteomes" id="UP000198122"/>
    </source>
</evidence>
<gene>
    <name evidence="1" type="ORF">SAMN05445756_0589</name>
</gene>
<evidence type="ECO:0000313" key="1">
    <source>
        <dbReference type="EMBL" id="SNC61948.1"/>
    </source>
</evidence>
<name>A0A212T7D7_9MICO</name>
<keyword evidence="2" id="KW-1185">Reference proteome</keyword>
<dbReference type="Proteomes" id="UP000198122">
    <property type="component" value="Unassembled WGS sequence"/>
</dbReference>
<proteinExistence type="predicted"/>